<evidence type="ECO:0000259" key="2">
    <source>
        <dbReference type="PROSITE" id="PS50994"/>
    </source>
</evidence>
<dbReference type="Pfam" id="PF13936">
    <property type="entry name" value="HTH_38"/>
    <property type="match status" value="1"/>
</dbReference>
<dbReference type="NCBIfam" id="NF033563">
    <property type="entry name" value="transpos_IS30"/>
    <property type="match status" value="1"/>
</dbReference>
<protein>
    <recommendedName>
        <fullName evidence="2">Integrase catalytic domain-containing protein</fullName>
    </recommendedName>
</protein>
<dbReference type="AlphaFoldDB" id="A0A4P6LS31"/>
<dbReference type="GO" id="GO:0015074">
    <property type="term" value="P:DNA integration"/>
    <property type="evidence" value="ECO:0007669"/>
    <property type="project" value="InterPro"/>
</dbReference>
<dbReference type="SUPFAM" id="SSF53098">
    <property type="entry name" value="Ribonuclease H-like"/>
    <property type="match status" value="1"/>
</dbReference>
<proteinExistence type="predicted"/>
<dbReference type="GO" id="GO:0006310">
    <property type="term" value="P:DNA recombination"/>
    <property type="evidence" value="ECO:0007669"/>
    <property type="project" value="UniProtKB-KW"/>
</dbReference>
<dbReference type="EMBL" id="CP035945">
    <property type="protein sequence ID" value="QBE94961.1"/>
    <property type="molecule type" value="Genomic_DNA"/>
</dbReference>
<dbReference type="InterPro" id="IPR001584">
    <property type="entry name" value="Integrase_cat-core"/>
</dbReference>
<dbReference type="KEGG" id="bpro:PMF13cell1_00458"/>
<dbReference type="RefSeq" id="WP_130179678.1">
    <property type="nucleotide sequence ID" value="NZ_CP035945.1"/>
</dbReference>
<dbReference type="InterPro" id="IPR053392">
    <property type="entry name" value="Transposase_IS30-like"/>
</dbReference>
<reference evidence="3 4" key="1">
    <citation type="submission" date="2019-01" db="EMBL/GenBank/DDBJ databases">
        <title>PMF-metabolizing Aryl O-demethylase.</title>
        <authorList>
            <person name="Kim M."/>
        </authorList>
    </citation>
    <scope>NUCLEOTIDE SEQUENCE [LARGE SCALE GENOMIC DNA]</scope>
    <source>
        <strain evidence="3 4">PMF1</strain>
    </source>
</reference>
<dbReference type="InterPro" id="IPR012337">
    <property type="entry name" value="RNaseH-like_sf"/>
</dbReference>
<feature type="domain" description="Integrase catalytic" evidence="2">
    <location>
        <begin position="240"/>
        <end position="408"/>
    </location>
</feature>
<keyword evidence="1" id="KW-0233">DNA recombination</keyword>
<dbReference type="GO" id="GO:0003676">
    <property type="term" value="F:nucleic acid binding"/>
    <property type="evidence" value="ECO:0007669"/>
    <property type="project" value="InterPro"/>
</dbReference>
<dbReference type="PROSITE" id="PS50994">
    <property type="entry name" value="INTEGRASE"/>
    <property type="match status" value="1"/>
</dbReference>
<dbReference type="InterPro" id="IPR025246">
    <property type="entry name" value="IS30-like_HTH"/>
</dbReference>
<evidence type="ECO:0000313" key="3">
    <source>
        <dbReference type="EMBL" id="QBE94961.1"/>
    </source>
</evidence>
<dbReference type="Proteomes" id="UP000289794">
    <property type="component" value="Chromosome"/>
</dbReference>
<dbReference type="GO" id="GO:0004803">
    <property type="term" value="F:transposase activity"/>
    <property type="evidence" value="ECO:0007669"/>
    <property type="project" value="TreeGrafter"/>
</dbReference>
<dbReference type="PANTHER" id="PTHR10948:SF23">
    <property type="entry name" value="TRANSPOSASE INSI FOR INSERTION SEQUENCE ELEMENT IS30A-RELATED"/>
    <property type="match status" value="1"/>
</dbReference>
<dbReference type="InterPro" id="IPR036397">
    <property type="entry name" value="RNaseH_sf"/>
</dbReference>
<organism evidence="3 4">
    <name type="scientific">Blautia producta</name>
    <dbReference type="NCBI Taxonomy" id="33035"/>
    <lineage>
        <taxon>Bacteria</taxon>
        <taxon>Bacillati</taxon>
        <taxon>Bacillota</taxon>
        <taxon>Clostridia</taxon>
        <taxon>Lachnospirales</taxon>
        <taxon>Lachnospiraceae</taxon>
        <taxon>Blautia</taxon>
    </lineage>
</organism>
<sequence length="435" mass="50270">MSKFFTYEERLDLQKFLKDSLSFKEISRRLGKNPTTISREVRKYSSEIATGYPGFPFNSCKNRFNCRKKEVCGNNCTRKSAQYCKLCSSCNSNCNEYIEEICTARFRVPYVCNGCETISKCSLLKNIYDAEHAHLKSHEVITQSRSGLCVSEEEISRLNKIISPLIQNGQSVNQVYINHEDELMCSEKTIYNYIDACMFDVRNIDLPRKVKFRERYKKPEFKVDKGCRIGRNYEAFTSYMEKNPDTPVVQMDSVIGSKGGKCLLTIHFVECSLMLAFLRDANTSKSVIDIYNQLEQELGEKCFDELFQVILTDNGSEFSNPKEIEYREHPSPGRRYQRTSVYYCDAGSPYQKGACEVNHELIRRVLPKGTSFDKLTQEDVNLMMNHINSYKRKKLNNRSPYETFSFYHGEEVLKKLGCEPVAAGDILLKPILLKK</sequence>
<dbReference type="Gene3D" id="3.30.420.10">
    <property type="entry name" value="Ribonuclease H-like superfamily/Ribonuclease H"/>
    <property type="match status" value="1"/>
</dbReference>
<dbReference type="GO" id="GO:0032196">
    <property type="term" value="P:transposition"/>
    <property type="evidence" value="ECO:0007669"/>
    <property type="project" value="TreeGrafter"/>
</dbReference>
<evidence type="ECO:0000313" key="4">
    <source>
        <dbReference type="Proteomes" id="UP000289794"/>
    </source>
</evidence>
<gene>
    <name evidence="3" type="ORF">PMF13cell1_00458</name>
</gene>
<dbReference type="GO" id="GO:0005829">
    <property type="term" value="C:cytosol"/>
    <property type="evidence" value="ECO:0007669"/>
    <property type="project" value="TreeGrafter"/>
</dbReference>
<dbReference type="InterPro" id="IPR051917">
    <property type="entry name" value="Transposase-Integrase"/>
</dbReference>
<evidence type="ECO:0000256" key="1">
    <source>
        <dbReference type="ARBA" id="ARBA00023172"/>
    </source>
</evidence>
<dbReference type="PANTHER" id="PTHR10948">
    <property type="entry name" value="TRANSPOSASE"/>
    <property type="match status" value="1"/>
</dbReference>
<accession>A0A4P6LS31</accession>
<name>A0A4P6LS31_9FIRM</name>